<feature type="domain" description="Ig-like" evidence="7">
    <location>
        <begin position="1688"/>
        <end position="1772"/>
    </location>
</feature>
<keyword evidence="2" id="KW-0963">Cytoplasm</keyword>
<evidence type="ECO:0000313" key="10">
    <source>
        <dbReference type="Proteomes" id="UP000314986"/>
    </source>
</evidence>
<evidence type="ECO:0000256" key="3">
    <source>
        <dbReference type="ARBA" id="ARBA00022553"/>
    </source>
</evidence>
<dbReference type="InterPro" id="IPR036179">
    <property type="entry name" value="Ig-like_dom_sf"/>
</dbReference>
<proteinExistence type="predicted"/>
<evidence type="ECO:0000256" key="1">
    <source>
        <dbReference type="ARBA" id="ARBA00004496"/>
    </source>
</evidence>
<feature type="domain" description="Ig-like" evidence="7">
    <location>
        <begin position="313"/>
        <end position="396"/>
    </location>
</feature>
<feature type="domain" description="Ig-like" evidence="7">
    <location>
        <begin position="1212"/>
        <end position="1300"/>
    </location>
</feature>
<comment type="subcellular location">
    <subcellularLocation>
        <location evidence="1">Cytoplasm</location>
    </subcellularLocation>
</comment>
<reference evidence="10" key="1">
    <citation type="journal article" date="2006" name="Science">
        <title>Ancient noncoding elements conserved in the human genome.</title>
        <authorList>
            <person name="Venkatesh B."/>
            <person name="Kirkness E.F."/>
            <person name="Loh Y.H."/>
            <person name="Halpern A.L."/>
            <person name="Lee A.P."/>
            <person name="Johnson J."/>
            <person name="Dandona N."/>
            <person name="Viswanathan L.D."/>
            <person name="Tay A."/>
            <person name="Venter J.C."/>
            <person name="Strausberg R.L."/>
            <person name="Brenner S."/>
        </authorList>
    </citation>
    <scope>NUCLEOTIDE SEQUENCE [LARGE SCALE GENOMIC DNA]</scope>
</reference>
<dbReference type="PROSITE" id="PS50835">
    <property type="entry name" value="IG_LIKE"/>
    <property type="match status" value="13"/>
</dbReference>
<dbReference type="InterPro" id="IPR003598">
    <property type="entry name" value="Ig_sub2"/>
</dbReference>
<accession>A0A4W3I0N4</accession>
<dbReference type="CDD" id="cd00063">
    <property type="entry name" value="FN3"/>
    <property type="match status" value="1"/>
</dbReference>
<feature type="domain" description="Ig-like" evidence="7">
    <location>
        <begin position="861"/>
        <end position="951"/>
    </location>
</feature>
<organism evidence="9 10">
    <name type="scientific">Callorhinchus milii</name>
    <name type="common">Ghost shark</name>
    <dbReference type="NCBI Taxonomy" id="7868"/>
    <lineage>
        <taxon>Eukaryota</taxon>
        <taxon>Metazoa</taxon>
        <taxon>Chordata</taxon>
        <taxon>Craniata</taxon>
        <taxon>Vertebrata</taxon>
        <taxon>Chondrichthyes</taxon>
        <taxon>Holocephali</taxon>
        <taxon>Chimaeriformes</taxon>
        <taxon>Callorhinchidae</taxon>
        <taxon>Callorhinchus</taxon>
    </lineage>
</organism>
<sequence>MDVFGGAPRFLAYPRTLSVPSGADAVLKCQIGGDPRPEVYWERDKERLLAMGRYRLLEDGTVYNLIIARVGLEDSGQYICKAKNTVGETYAAATLRVEATEPSNGADPPAFLVKPASSRVVRGDSVLFSCHLSGRPEPLVTWEKDGRGLSDIFESSHFHAGRADGGWYFLKILSVRTPDAGVYVCKAQSEFGEAMGAAVLLVDPGNEEGPVDGDGTRPTKVKVFSVTEGKHAKFRCYVSGKPKPEVVWRKDNVVIVPGRRHLLCEDRRGYCVLKVLYCRQRDSGLYACTASNAAGHTLSAVLLTVNEPVSRFPRQLVDVTVLERAVAVLECEVPGMVQAGALEWFLEDRRLLPSNKYVMECDGTVHRLTITNITADDDGVYLCETRDGSRSVAEVAVRGVIVRRLPRRVTVLVGEHAALCVELGETGLDGHWYWEGEALSESPTTIIKSFGKTHILVLVSVALEDSGIITFVVNDSKTSTELRVKCTRNVPSCPIGARMSRERLNAASLMWEPPADGAGSAVEGYIIERQEVGTEEWVQCLTTTSSTAVEILGDSVPAEADYSFRVCTTNKYGQSSQLLFPGSIHLVPAARIRSPLRDVTVKEMEDAEFSIELSASVLGTWYVGGEPALQSERFRLVHARTRHSILIPAPSIQDSHTEVTFLAHGVRDSAILYVTEPAVRIVNTMDDTRGEFTVGERVALVCQLSSSTAAVTWYRDGLEVGATEEISTEADGVHRRLVIHCASTEHSGEYVCDAGNDSIFYDICVREPPVRIVRVAEWARQCVVGTDVVLSCELSRANAEVTWYKGEVEVEIGERMRVEAEGVHRRLAIHSATLEDSGTYVCQVGDDETAFEVQVSGQYQPHNCSICVTCLALVSAVRLGTDVVLSCELSRANAEVTWYKGEVKVEPGERMRVEAESVHRRLAIHSATLEDSSTYVCHVGEDETAFEVQVSEPPVRIVRVAEWARQCVVGTDVVLSCELSRANAEVTWYKGEVKVEPGERMRVEAEGVHRRLAIHSATLEDSDTYVCQADDDETAFEVQVSEPPVRIVRVAEGPWQCVVGTDVVLSCELSRAKAEVTWYKGEVEVELDERVRLEAEGVHRRLAIHSTTLEDSGTYVCHVGDDETVIVRVAEWARQCVVGTDVVLSCELSRANAEVTWYKGEVKVEPGERMRVEAEGVHRRLAIHSATLEDSGTYVCHAGDDETAFEVQVSEPPVRIVRVAEGPRQCVVGTDVVLSCELSRANAEVTWYKGEVEVELDERVRLEAEGVHRRLAIHSTTLEDSGTYVCQAGDDETAFEVQISGQYLPLARFLAELCCVTVLEGEDARFKCLLSPEDARLTWRLDGSEVSGDGSRYEVSQSGLCHTLVMHSCQPGKAITVTAETSATAGFAVFVTETQIVFTRKLESRSVEEMQEVTLEVGVSTECAEVRWLKQGVLVQPGNKYSLHQDGTTRRLTIHSCCFSDRGTYQCETLHDRTQARLTIECECVSSWRGRGEGGQCWEGGVWGLHGVRDARRITVRKPLVDVLVHEKDAATFELELSHPAVPGVWLKDGIRVKPSSSRRVTASGHVHSLTLCSLEMQDTGTIAFQTDSVRCSARLTVTGTPALRLEPVQVREKDNALFVCELSQEGGSGEWFQNGHRLKPSDTIKIRQEGTKHFLLLYSVRLEDAGEIRFVSKQAESVTHLDVDALPVRIVKPLRDKTGLEKHRVILECKVSTPRAQVRWYRGDTELQPSDRHQICAEGAYRQLIIHSVTLEDEGTYMCDAYDDQSSAKLLVEGMERGCAGGGVGE</sequence>
<evidence type="ECO:0000313" key="9">
    <source>
        <dbReference type="Ensembl" id="ENSCMIP00000014734.1"/>
    </source>
</evidence>
<evidence type="ECO:0000256" key="4">
    <source>
        <dbReference type="ARBA" id="ARBA00022737"/>
    </source>
</evidence>
<keyword evidence="10" id="KW-1185">Reference proteome</keyword>
<dbReference type="GO" id="GO:0005737">
    <property type="term" value="C:cytoplasm"/>
    <property type="evidence" value="ECO:0007669"/>
    <property type="project" value="UniProtKB-SubCell"/>
</dbReference>
<keyword evidence="5" id="KW-1015">Disulfide bond</keyword>
<feature type="domain" description="Ig-like" evidence="7">
    <location>
        <begin position="677"/>
        <end position="758"/>
    </location>
</feature>
<dbReference type="FunFam" id="2.60.40.10:FF:001084">
    <property type="entry name" value="obscurin-like isoform X3"/>
    <property type="match status" value="2"/>
</dbReference>
<evidence type="ECO:0000256" key="2">
    <source>
        <dbReference type="ARBA" id="ARBA00022490"/>
    </source>
</evidence>
<dbReference type="PROSITE" id="PS50853">
    <property type="entry name" value="FN3"/>
    <property type="match status" value="1"/>
</dbReference>
<feature type="domain" description="Ig-like" evidence="7">
    <location>
        <begin position="218"/>
        <end position="304"/>
    </location>
</feature>
<dbReference type="InterPro" id="IPR013098">
    <property type="entry name" value="Ig_I-set"/>
</dbReference>
<reference evidence="9" key="4">
    <citation type="submission" date="2025-08" db="UniProtKB">
        <authorList>
            <consortium name="Ensembl"/>
        </authorList>
    </citation>
    <scope>IDENTIFICATION</scope>
</reference>
<dbReference type="Ensembl" id="ENSCMIT00000015045.1">
    <property type="protein sequence ID" value="ENSCMIP00000014734.1"/>
    <property type="gene ID" value="ENSCMIG00000007251.1"/>
</dbReference>
<dbReference type="SUPFAM" id="SSF49265">
    <property type="entry name" value="Fibronectin type III"/>
    <property type="match status" value="1"/>
</dbReference>
<dbReference type="PANTHER" id="PTHR35971">
    <property type="entry name" value="SI:DKEY-31G6.6"/>
    <property type="match status" value="1"/>
</dbReference>
<keyword evidence="4" id="KW-0677">Repeat</keyword>
<dbReference type="FunFam" id="2.60.40.10:FF:000032">
    <property type="entry name" value="palladin isoform X1"/>
    <property type="match status" value="1"/>
</dbReference>
<dbReference type="SMART" id="SM00409">
    <property type="entry name" value="IG"/>
    <property type="match status" value="18"/>
</dbReference>
<feature type="domain" description="Ig-like" evidence="7">
    <location>
        <begin position="953"/>
        <end position="1041"/>
    </location>
</feature>
<keyword evidence="6" id="KW-0393">Immunoglobulin domain</keyword>
<feature type="domain" description="Ig-like" evidence="7">
    <location>
        <begin position="109"/>
        <end position="203"/>
    </location>
</feature>
<evidence type="ECO:0000256" key="5">
    <source>
        <dbReference type="ARBA" id="ARBA00023157"/>
    </source>
</evidence>
<dbReference type="OMA" id="KAEVRWY"/>
<reference evidence="10" key="3">
    <citation type="journal article" date="2014" name="Nature">
        <title>Elephant shark genome provides unique insights into gnathostome evolution.</title>
        <authorList>
            <consortium name="International Elephant Shark Genome Sequencing Consortium"/>
            <person name="Venkatesh B."/>
            <person name="Lee A.P."/>
            <person name="Ravi V."/>
            <person name="Maurya A.K."/>
            <person name="Lian M.M."/>
            <person name="Swann J.B."/>
            <person name="Ohta Y."/>
            <person name="Flajnik M.F."/>
            <person name="Sutoh Y."/>
            <person name="Kasahara M."/>
            <person name="Hoon S."/>
            <person name="Gangu V."/>
            <person name="Roy S.W."/>
            <person name="Irimia M."/>
            <person name="Korzh V."/>
            <person name="Kondrychyn I."/>
            <person name="Lim Z.W."/>
            <person name="Tay B.H."/>
            <person name="Tohari S."/>
            <person name="Kong K.W."/>
            <person name="Ho S."/>
            <person name="Lorente-Galdos B."/>
            <person name="Quilez J."/>
            <person name="Marques-Bonet T."/>
            <person name="Raney B.J."/>
            <person name="Ingham P.W."/>
            <person name="Tay A."/>
            <person name="Hillier L.W."/>
            <person name="Minx P."/>
            <person name="Boehm T."/>
            <person name="Wilson R.K."/>
            <person name="Brenner S."/>
            <person name="Warren W.C."/>
        </authorList>
    </citation>
    <scope>NUCLEOTIDE SEQUENCE [LARGE SCALE GENOMIC DNA]</scope>
</reference>
<dbReference type="InterPro" id="IPR003961">
    <property type="entry name" value="FN3_dom"/>
</dbReference>
<feature type="domain" description="Ig-like" evidence="7">
    <location>
        <begin position="8"/>
        <end position="98"/>
    </location>
</feature>
<dbReference type="GeneTree" id="ENSGT00940000156702"/>
<dbReference type="Pfam" id="PF07679">
    <property type="entry name" value="I-set"/>
    <property type="match status" value="12"/>
</dbReference>
<dbReference type="InterPro" id="IPR052385">
    <property type="entry name" value="Obscurin/Obscurin-like_Reg"/>
</dbReference>
<feature type="domain" description="Ig-like" evidence="7">
    <location>
        <begin position="768"/>
        <end position="856"/>
    </location>
</feature>
<keyword evidence="3" id="KW-0597">Phosphoprotein</keyword>
<dbReference type="InterPro" id="IPR036116">
    <property type="entry name" value="FN3_sf"/>
</dbReference>
<dbReference type="FunFam" id="2.60.40.10:FF:000211">
    <property type="entry name" value="Obscurin-like protein 1"/>
    <property type="match status" value="8"/>
</dbReference>
<dbReference type="InterPro" id="IPR013783">
    <property type="entry name" value="Ig-like_fold"/>
</dbReference>
<dbReference type="FunFam" id="2.60.40.10:FF:000502">
    <property type="entry name" value="obscurin-like protein 1 isoform X2"/>
    <property type="match status" value="1"/>
</dbReference>
<dbReference type="STRING" id="7868.ENSCMIP00000014734"/>
<dbReference type="Proteomes" id="UP000314986">
    <property type="component" value="Unassembled WGS sequence"/>
</dbReference>
<dbReference type="SUPFAM" id="SSF48726">
    <property type="entry name" value="Immunoglobulin"/>
    <property type="match status" value="17"/>
</dbReference>
<evidence type="ECO:0000259" key="7">
    <source>
        <dbReference type="PROSITE" id="PS50835"/>
    </source>
</evidence>
<dbReference type="PANTHER" id="PTHR35971:SF5">
    <property type="entry name" value="OBSCURIN LIKE CYTOSKELETAL ADAPTOR 1"/>
    <property type="match status" value="1"/>
</dbReference>
<evidence type="ECO:0000256" key="6">
    <source>
        <dbReference type="ARBA" id="ARBA00023319"/>
    </source>
</evidence>
<reference evidence="9" key="5">
    <citation type="submission" date="2025-09" db="UniProtKB">
        <authorList>
            <consortium name="Ensembl"/>
        </authorList>
    </citation>
    <scope>IDENTIFICATION</scope>
</reference>
<feature type="domain" description="Ig-like" evidence="7">
    <location>
        <begin position="1043"/>
        <end position="1127"/>
    </location>
</feature>
<dbReference type="InterPro" id="IPR007110">
    <property type="entry name" value="Ig-like_dom"/>
</dbReference>
<feature type="domain" description="Ig-like" evidence="7">
    <location>
        <begin position="1139"/>
        <end position="1210"/>
    </location>
</feature>
<dbReference type="InParanoid" id="A0A4W3I0N4"/>
<evidence type="ECO:0000259" key="8">
    <source>
        <dbReference type="PROSITE" id="PS50853"/>
    </source>
</evidence>
<protein>
    <submittedName>
        <fullName evidence="9">Obscurin like cytoskeletal adaptor 1b</fullName>
    </submittedName>
</protein>
<dbReference type="Gene3D" id="2.60.40.10">
    <property type="entry name" value="Immunoglobulins"/>
    <property type="match status" value="19"/>
</dbReference>
<feature type="domain" description="Ig-like" evidence="7">
    <location>
        <begin position="1394"/>
        <end position="1479"/>
    </location>
</feature>
<feature type="domain" description="Fibronectin type-III" evidence="8">
    <location>
        <begin position="490"/>
        <end position="589"/>
    </location>
</feature>
<dbReference type="SMART" id="SM00408">
    <property type="entry name" value="IGc2"/>
    <property type="match status" value="13"/>
</dbReference>
<name>A0A4W3I0N4_CALMI</name>
<dbReference type="InterPro" id="IPR003599">
    <property type="entry name" value="Ig_sub"/>
</dbReference>
<reference evidence="10" key="2">
    <citation type="journal article" date="2007" name="PLoS Biol.">
        <title>Survey sequencing and comparative analysis of the elephant shark (Callorhinchus milii) genome.</title>
        <authorList>
            <person name="Venkatesh B."/>
            <person name="Kirkness E.F."/>
            <person name="Loh Y.H."/>
            <person name="Halpern A.L."/>
            <person name="Lee A.P."/>
            <person name="Johnson J."/>
            <person name="Dandona N."/>
            <person name="Viswanathan L.D."/>
            <person name="Tay A."/>
            <person name="Venter J.C."/>
            <person name="Strausberg R.L."/>
            <person name="Brenner S."/>
        </authorList>
    </citation>
    <scope>NUCLEOTIDE SEQUENCE [LARGE SCALE GENOMIC DNA]</scope>
</reference>
<dbReference type="Pfam" id="PF13927">
    <property type="entry name" value="Ig_3"/>
    <property type="match status" value="1"/>
</dbReference>